<keyword evidence="3" id="KW-1185">Reference proteome</keyword>
<gene>
    <name evidence="2" type="ORF">CLPU_1c02800</name>
</gene>
<dbReference type="GO" id="GO:0016787">
    <property type="term" value="F:hydrolase activity"/>
    <property type="evidence" value="ECO:0007669"/>
    <property type="project" value="UniProtKB-KW"/>
</dbReference>
<dbReference type="PANTHER" id="PTHR46438">
    <property type="entry name" value="ALPHA/BETA-HYDROLASES SUPERFAMILY PROTEIN"/>
    <property type="match status" value="1"/>
</dbReference>
<dbReference type="SUPFAM" id="SSF53474">
    <property type="entry name" value="alpha/beta-Hydrolases"/>
    <property type="match status" value="1"/>
</dbReference>
<comment type="caution">
    <text evidence="2">The sequence shown here is derived from an EMBL/GenBank/DDBJ whole genome shotgun (WGS) entry which is preliminary data.</text>
</comment>
<dbReference type="OrthoDB" id="9775557at2"/>
<evidence type="ECO:0000313" key="3">
    <source>
        <dbReference type="Proteomes" id="UP000037267"/>
    </source>
</evidence>
<dbReference type="EMBL" id="LGSS01000001">
    <property type="protein sequence ID" value="KNF10115.1"/>
    <property type="molecule type" value="Genomic_DNA"/>
</dbReference>
<dbReference type="AlphaFoldDB" id="A0A0L0WFB8"/>
<reference evidence="3" key="1">
    <citation type="submission" date="2015-07" db="EMBL/GenBank/DDBJ databases">
        <title>Draft genome sequence of the purine-degrading Gottschalkia purinilyticum DSM 1384 (formerly Clostridium purinilyticum).</title>
        <authorList>
            <person name="Poehlein A."/>
            <person name="Schiel-Bengelsdorf B."/>
            <person name="Bengelsdorf F.R."/>
            <person name="Daniel R."/>
            <person name="Duerre P."/>
        </authorList>
    </citation>
    <scope>NUCLEOTIDE SEQUENCE [LARGE SCALE GENOMIC DNA]</scope>
    <source>
        <strain evidence="3">DSM 1384</strain>
    </source>
</reference>
<dbReference type="InterPro" id="IPR000073">
    <property type="entry name" value="AB_hydrolase_1"/>
</dbReference>
<dbReference type="STRING" id="1503.CLPU_1c02800"/>
<dbReference type="Proteomes" id="UP000037267">
    <property type="component" value="Unassembled WGS sequence"/>
</dbReference>
<feature type="domain" description="AB hydrolase-1" evidence="1">
    <location>
        <begin position="20"/>
        <end position="238"/>
    </location>
</feature>
<evidence type="ECO:0000259" key="1">
    <source>
        <dbReference type="Pfam" id="PF00561"/>
    </source>
</evidence>
<dbReference type="InterPro" id="IPR029058">
    <property type="entry name" value="AB_hydrolase_fold"/>
</dbReference>
<dbReference type="Pfam" id="PF00561">
    <property type="entry name" value="Abhydrolase_1"/>
    <property type="match status" value="1"/>
</dbReference>
<sequence length="257" mass="29669">MKVNIDGVEINYICEGEGKNVLLLHGWAANIGTMLPIHNHLKDKFKVYTLDFPGCGESEEPKDVWGVYEYADMVKKFIDIMGMDEVILIGHSHGGRVSIVLSTQYPDMVKQMILIDSAGIIPKRTLKYYFKIYTFKTLRKIYNLAFFWIDKEKRLEKFYKKFGSTDYQQASGVMRKILVKVVNANLRPLLKDIKTPTLLVWGREDNDTPVYMGEIMEKEIKGSGLVVLENAGHYSYLDQFNRFKLILDSFLTDDKNN</sequence>
<dbReference type="Gene3D" id="3.40.50.1820">
    <property type="entry name" value="alpha/beta hydrolase"/>
    <property type="match status" value="1"/>
</dbReference>
<protein>
    <submittedName>
        <fullName evidence="2">Carboxylic ester hydrolase</fullName>
        <ecNumber evidence="2">3.1.1.-</ecNumber>
    </submittedName>
</protein>
<dbReference type="EC" id="3.1.1.-" evidence="2"/>
<accession>A0A0L0WFB8</accession>
<dbReference type="RefSeq" id="WP_050353840.1">
    <property type="nucleotide sequence ID" value="NZ_LGSS01000001.1"/>
</dbReference>
<evidence type="ECO:0000313" key="2">
    <source>
        <dbReference type="EMBL" id="KNF10115.1"/>
    </source>
</evidence>
<organism evidence="2 3">
    <name type="scientific">Gottschalkia purinilytica</name>
    <name type="common">Clostridium purinilyticum</name>
    <dbReference type="NCBI Taxonomy" id="1503"/>
    <lineage>
        <taxon>Bacteria</taxon>
        <taxon>Bacillati</taxon>
        <taxon>Bacillota</taxon>
        <taxon>Tissierellia</taxon>
        <taxon>Tissierellales</taxon>
        <taxon>Gottschalkiaceae</taxon>
        <taxon>Gottschalkia</taxon>
    </lineage>
</organism>
<name>A0A0L0WFB8_GOTPU</name>
<dbReference type="PRINTS" id="PR00111">
    <property type="entry name" value="ABHYDROLASE"/>
</dbReference>
<dbReference type="PANTHER" id="PTHR46438:SF11">
    <property type="entry name" value="LIPASE-RELATED"/>
    <property type="match status" value="1"/>
</dbReference>
<keyword evidence="2" id="KW-0378">Hydrolase</keyword>
<proteinExistence type="predicted"/>